<name>A0A232EQD6_9HYME</name>
<dbReference type="PANTHER" id="PTHR22826">
    <property type="entry name" value="RHO GUANINE EXCHANGE FACTOR-RELATED"/>
    <property type="match status" value="1"/>
</dbReference>
<dbReference type="PROSITE" id="PS50002">
    <property type="entry name" value="SH3"/>
    <property type="match status" value="1"/>
</dbReference>
<keyword evidence="2" id="KW-0344">Guanine-nucleotide releasing factor</keyword>
<dbReference type="STRING" id="543379.A0A232EQD6"/>
<dbReference type="InterPro" id="IPR036028">
    <property type="entry name" value="SH3-like_dom_sf"/>
</dbReference>
<evidence type="ECO:0000256" key="2">
    <source>
        <dbReference type="ARBA" id="ARBA00022658"/>
    </source>
</evidence>
<dbReference type="GO" id="GO:0005085">
    <property type="term" value="F:guanyl-nucleotide exchange factor activity"/>
    <property type="evidence" value="ECO:0007669"/>
    <property type="project" value="UniProtKB-KW"/>
</dbReference>
<dbReference type="InterPro" id="IPR051336">
    <property type="entry name" value="RhoGEF_Guanine_NuclExch_SF"/>
</dbReference>
<dbReference type="EMBL" id="NNAY01002779">
    <property type="protein sequence ID" value="OXU20573.1"/>
    <property type="molecule type" value="Genomic_DNA"/>
</dbReference>
<dbReference type="OrthoDB" id="5969272at2759"/>
<dbReference type="InterPro" id="IPR000219">
    <property type="entry name" value="DH_dom"/>
</dbReference>
<comment type="caution">
    <text evidence="6">The sequence shown here is derived from an EMBL/GenBank/DDBJ whole genome shotgun (WGS) entry which is preliminary data.</text>
</comment>
<evidence type="ECO:0008006" key="8">
    <source>
        <dbReference type="Google" id="ProtNLM"/>
    </source>
</evidence>
<evidence type="ECO:0000313" key="6">
    <source>
        <dbReference type="EMBL" id="OXU20573.1"/>
    </source>
</evidence>
<accession>A0A232EQD6</accession>
<dbReference type="InterPro" id="IPR035899">
    <property type="entry name" value="DBL_dom_sf"/>
</dbReference>
<evidence type="ECO:0000259" key="5">
    <source>
        <dbReference type="PROSITE" id="PS50010"/>
    </source>
</evidence>
<dbReference type="Proteomes" id="UP000215335">
    <property type="component" value="Unassembled WGS sequence"/>
</dbReference>
<dbReference type="Gene3D" id="1.20.900.10">
    <property type="entry name" value="Dbl homology (DH) domain"/>
    <property type="match status" value="1"/>
</dbReference>
<dbReference type="PROSITE" id="PS50010">
    <property type="entry name" value="DH_2"/>
    <property type="match status" value="1"/>
</dbReference>
<dbReference type="Gene3D" id="2.30.30.40">
    <property type="entry name" value="SH3 Domains"/>
    <property type="match status" value="1"/>
</dbReference>
<evidence type="ECO:0000259" key="4">
    <source>
        <dbReference type="PROSITE" id="PS50002"/>
    </source>
</evidence>
<feature type="domain" description="DH" evidence="5">
    <location>
        <begin position="81"/>
        <end position="197"/>
    </location>
</feature>
<dbReference type="SUPFAM" id="SSF48065">
    <property type="entry name" value="DBL homology domain (DH-domain)"/>
    <property type="match status" value="1"/>
</dbReference>
<proteinExistence type="predicted"/>
<evidence type="ECO:0000256" key="1">
    <source>
        <dbReference type="ARBA" id="ARBA00022443"/>
    </source>
</evidence>
<protein>
    <recommendedName>
        <fullName evidence="8">DH domain-containing protein</fullName>
    </recommendedName>
</protein>
<evidence type="ECO:0000256" key="3">
    <source>
        <dbReference type="PROSITE-ProRule" id="PRU00192"/>
    </source>
</evidence>
<feature type="domain" description="SH3" evidence="4">
    <location>
        <begin position="2"/>
        <end position="64"/>
    </location>
</feature>
<keyword evidence="1 3" id="KW-0728">SH3 domain</keyword>
<reference evidence="6 7" key="1">
    <citation type="journal article" date="2017" name="Curr. Biol.">
        <title>The Evolution of Venom by Co-option of Single-Copy Genes.</title>
        <authorList>
            <person name="Martinson E.O."/>
            <person name="Mrinalini"/>
            <person name="Kelkar Y.D."/>
            <person name="Chang C.H."/>
            <person name="Werren J.H."/>
        </authorList>
    </citation>
    <scope>NUCLEOTIDE SEQUENCE [LARGE SCALE GENOMIC DNA]</scope>
    <source>
        <strain evidence="6 7">Alberta</strain>
        <tissue evidence="6">Whole body</tissue>
    </source>
</reference>
<dbReference type="AlphaFoldDB" id="A0A232EQD6"/>
<organism evidence="6 7">
    <name type="scientific">Trichomalopsis sarcophagae</name>
    <dbReference type="NCBI Taxonomy" id="543379"/>
    <lineage>
        <taxon>Eukaryota</taxon>
        <taxon>Metazoa</taxon>
        <taxon>Ecdysozoa</taxon>
        <taxon>Arthropoda</taxon>
        <taxon>Hexapoda</taxon>
        <taxon>Insecta</taxon>
        <taxon>Pterygota</taxon>
        <taxon>Neoptera</taxon>
        <taxon>Endopterygota</taxon>
        <taxon>Hymenoptera</taxon>
        <taxon>Apocrita</taxon>
        <taxon>Proctotrupomorpha</taxon>
        <taxon>Chalcidoidea</taxon>
        <taxon>Pteromalidae</taxon>
        <taxon>Pteromalinae</taxon>
        <taxon>Trichomalopsis</taxon>
    </lineage>
</organism>
<dbReference type="Pfam" id="PF07653">
    <property type="entry name" value="SH3_2"/>
    <property type="match status" value="1"/>
</dbReference>
<sequence length="197" mass="22665">MRKAENFVVVKDYTAEGESAGFSVSVGDIVEAIEFAADNSKALVRKVDGKQGWLPMSILMQTALSEDTSTGQHKPEDSRFRREAVVKELVETEEEFGRDLQLVVERYLKPLDNPSVPRAVRDNKDIIFTNLKQIAEFHNTVLIEGVKYYADQPRMLGKTFLRLERDFDKHVAYCRDEPVAQDFLQSNNQVREYFEVR</sequence>
<dbReference type="Pfam" id="PF00621">
    <property type="entry name" value="RhoGEF"/>
    <property type="match status" value="1"/>
</dbReference>
<keyword evidence="7" id="KW-1185">Reference proteome</keyword>
<gene>
    <name evidence="6" type="ORF">TSAR_002770</name>
</gene>
<dbReference type="InterPro" id="IPR001452">
    <property type="entry name" value="SH3_domain"/>
</dbReference>
<evidence type="ECO:0000313" key="7">
    <source>
        <dbReference type="Proteomes" id="UP000215335"/>
    </source>
</evidence>
<dbReference type="SUPFAM" id="SSF50044">
    <property type="entry name" value="SH3-domain"/>
    <property type="match status" value="1"/>
</dbReference>
<dbReference type="GO" id="GO:0005737">
    <property type="term" value="C:cytoplasm"/>
    <property type="evidence" value="ECO:0007669"/>
    <property type="project" value="TreeGrafter"/>
</dbReference>